<evidence type="ECO:0000313" key="2">
    <source>
        <dbReference type="EMBL" id="WIW71837.1"/>
    </source>
</evidence>
<evidence type="ECO:0000313" key="3">
    <source>
        <dbReference type="Proteomes" id="UP001243623"/>
    </source>
</evidence>
<sequence length="124" mass="14119">MMNEKGFSLIGVLISCILLTAITSLLFTQQMIIKQNMNAQNRMNAANIAQVAIESLTRADLMAIDYTSSVKQVIENHTTFEVTTTITHEEFFHMDKVKVIVAWQEWGVLYNVTFETLLSKDILF</sequence>
<keyword evidence="3" id="KW-1185">Reference proteome</keyword>
<dbReference type="RefSeq" id="WP_147668587.1">
    <property type="nucleotide sequence ID" value="NZ_CP120678.1"/>
</dbReference>
<dbReference type="EMBL" id="CP120678">
    <property type="protein sequence ID" value="WIW71837.1"/>
    <property type="molecule type" value="Genomic_DNA"/>
</dbReference>
<dbReference type="AlphaFoldDB" id="A0A9Y2ES21"/>
<dbReference type="Proteomes" id="UP001243623">
    <property type="component" value="Chromosome"/>
</dbReference>
<dbReference type="KEGG" id="sgbi:P3F81_05965"/>
<dbReference type="PROSITE" id="PS51257">
    <property type="entry name" value="PROKAR_LIPOPROTEIN"/>
    <property type="match status" value="1"/>
</dbReference>
<evidence type="ECO:0000256" key="1">
    <source>
        <dbReference type="SAM" id="Phobius"/>
    </source>
</evidence>
<feature type="transmembrane region" description="Helical" evidence="1">
    <location>
        <begin position="6"/>
        <end position="27"/>
    </location>
</feature>
<keyword evidence="1" id="KW-0472">Membrane</keyword>
<keyword evidence="1" id="KW-0812">Transmembrane</keyword>
<gene>
    <name evidence="2" type="ORF">P3F81_05965</name>
</gene>
<reference evidence="2" key="1">
    <citation type="submission" date="2023-03" db="EMBL/GenBank/DDBJ databases">
        <title>Selenobaculum gbiensis gen. nov. sp. nov., a new bacterium isolated from the gut microbiota of IBD patient.</title>
        <authorList>
            <person name="Yeo S."/>
            <person name="Park H."/>
            <person name="Huh C.S."/>
        </authorList>
    </citation>
    <scope>NUCLEOTIDE SEQUENCE</scope>
    <source>
        <strain evidence="2">ICN-92133</strain>
    </source>
</reference>
<proteinExistence type="predicted"/>
<organism evidence="2 3">
    <name type="scientific">Selenobaculum gibii</name>
    <dbReference type="NCBI Taxonomy" id="3054208"/>
    <lineage>
        <taxon>Bacteria</taxon>
        <taxon>Bacillati</taxon>
        <taxon>Bacillota</taxon>
        <taxon>Negativicutes</taxon>
        <taxon>Selenomonadales</taxon>
        <taxon>Selenomonadaceae</taxon>
        <taxon>Selenobaculum</taxon>
    </lineage>
</organism>
<keyword evidence="1" id="KW-1133">Transmembrane helix</keyword>
<protein>
    <submittedName>
        <fullName evidence="2">Uncharacterized protein</fullName>
    </submittedName>
</protein>
<name>A0A9Y2ES21_9FIRM</name>
<accession>A0A9Y2ES21</accession>